<sequence>MEGYFPEYFYRRCFARVYIDAAKVSAALQQYHTEFDELPDQLSQLIPKYIAEIPKDAFDGKPLRYSKENEWIYSVGMNLTDDGGSEAGYYDGKCYEGASCYNNPTVSIYPLEYQEDDYLVEENNDGNSGECTGNIDE</sequence>
<organism evidence="1 2">
    <name type="scientific">Spartinivicinus poritis</name>
    <dbReference type="NCBI Taxonomy" id="2994640"/>
    <lineage>
        <taxon>Bacteria</taxon>
        <taxon>Pseudomonadati</taxon>
        <taxon>Pseudomonadota</taxon>
        <taxon>Gammaproteobacteria</taxon>
        <taxon>Oceanospirillales</taxon>
        <taxon>Zooshikellaceae</taxon>
        <taxon>Spartinivicinus</taxon>
    </lineage>
</organism>
<dbReference type="Proteomes" id="UP001528823">
    <property type="component" value="Unassembled WGS sequence"/>
</dbReference>
<proteinExistence type="predicted"/>
<evidence type="ECO:0000313" key="1">
    <source>
        <dbReference type="EMBL" id="MDE1463553.1"/>
    </source>
</evidence>
<reference evidence="1 2" key="1">
    <citation type="submission" date="2022-11" db="EMBL/GenBank/DDBJ databases">
        <title>Spartinivicinus poritis sp. nov., isolated from scleractinian coral Porites lutea.</title>
        <authorList>
            <person name="Zhang G."/>
            <person name="Cai L."/>
            <person name="Wei Q."/>
        </authorList>
    </citation>
    <scope>NUCLEOTIDE SEQUENCE [LARGE SCALE GENOMIC DNA]</scope>
    <source>
        <strain evidence="1 2">A2-2</strain>
    </source>
</reference>
<dbReference type="EMBL" id="JAPMOU010000021">
    <property type="protein sequence ID" value="MDE1463553.1"/>
    <property type="molecule type" value="Genomic_DNA"/>
</dbReference>
<evidence type="ECO:0000313" key="2">
    <source>
        <dbReference type="Proteomes" id="UP001528823"/>
    </source>
</evidence>
<accession>A0ABT5UB06</accession>
<keyword evidence="2" id="KW-1185">Reference proteome</keyword>
<protein>
    <submittedName>
        <fullName evidence="1">Uncharacterized protein</fullName>
    </submittedName>
</protein>
<gene>
    <name evidence="1" type="ORF">ORQ98_16490</name>
</gene>
<dbReference type="RefSeq" id="WP_274689890.1">
    <property type="nucleotide sequence ID" value="NZ_JAPMOU010000021.1"/>
</dbReference>
<name>A0ABT5UB06_9GAMM</name>
<comment type="caution">
    <text evidence="1">The sequence shown here is derived from an EMBL/GenBank/DDBJ whole genome shotgun (WGS) entry which is preliminary data.</text>
</comment>